<feature type="coiled-coil region" evidence="1">
    <location>
        <begin position="340"/>
        <end position="367"/>
    </location>
</feature>
<dbReference type="InterPro" id="IPR005094">
    <property type="entry name" value="Endonuclease_MobA/VirD2"/>
</dbReference>
<dbReference type="EMBL" id="CP118103">
    <property type="protein sequence ID" value="WDH85503.1"/>
    <property type="molecule type" value="Genomic_DNA"/>
</dbReference>
<geneLocation type="plasmid" evidence="3 4">
    <name>unnamed2</name>
</geneLocation>
<reference evidence="3" key="1">
    <citation type="submission" date="2023-02" db="EMBL/GenBank/DDBJ databases">
        <title>Pathogen: clinical or host-associated sample.</title>
        <authorList>
            <person name="Hergert J."/>
            <person name="Casey R."/>
            <person name="Wagner J."/>
            <person name="Young E.L."/>
            <person name="Oakeson K.F."/>
        </authorList>
    </citation>
    <scope>NUCLEOTIDE SEQUENCE</scope>
    <source>
        <strain evidence="3">2022CK-00830</strain>
        <plasmid evidence="3">unnamed2</plasmid>
    </source>
</reference>
<organism evidence="3 4">
    <name type="scientific">Paenibacillus urinalis</name>
    <dbReference type="NCBI Taxonomy" id="521520"/>
    <lineage>
        <taxon>Bacteria</taxon>
        <taxon>Bacillati</taxon>
        <taxon>Bacillota</taxon>
        <taxon>Bacilli</taxon>
        <taxon>Bacillales</taxon>
        <taxon>Paenibacillaceae</taxon>
        <taxon>Paenibacillus</taxon>
    </lineage>
</organism>
<gene>
    <name evidence="3" type="ORF">PUW23_26420</name>
</gene>
<dbReference type="RefSeq" id="WP_052512300.1">
    <property type="nucleotide sequence ID" value="NZ_CP118103.1"/>
</dbReference>
<keyword evidence="3" id="KW-0614">Plasmid</keyword>
<evidence type="ECO:0000313" key="4">
    <source>
        <dbReference type="Proteomes" id="UP001220962"/>
    </source>
</evidence>
<keyword evidence="1" id="KW-0175">Coiled coil</keyword>
<feature type="domain" description="MobA/VirD2-like nuclease" evidence="2">
    <location>
        <begin position="19"/>
        <end position="149"/>
    </location>
</feature>
<protein>
    <submittedName>
        <fullName evidence="3">Relaxase/mobilization nuclease domain-containing protein</fullName>
    </submittedName>
</protein>
<sequence>MPYVKQITIRSTLNRSLKYIVNDNKTDHGCLVTGVNCASNDKLAYKQMLANKKNHKKEKGTLGFHFMQSFKENEITDPYKAHEIGLKWAEKMFGDKYQYVLSTHIDKGHIHNHVVINSVSLNGKKFNACKQSLQDARDYSDEIAKEYSLSVIPQNEHAIPKSYKEWNEEKRGNSWKAHIKQDIDEVIKSSKSFEEFMQNMKRLGYTMKQGHVKYMTFKAPGMERSVRGKTLGPEYTEDRIKERTQLREFNFVESKRKYKYRFKRKPTRTQIFDAARNYKYKRGSLAVNFMLTIALLRALTNRKVEEATRRNSRRDFSTDIEILKLSKQLQLITDYNLKSRSDLQQAIKDTEQRLKQINGVIEEADKANRSIILINQTIEAYNKHKPIYEEYKSATIRKMLVKKKYSAEIETFEKAMNQLDKLNIQEKDFSIYRERQETYGIKIEQLRERHNAMTKELYKLTDIEKTLNQRGRFDLSKNKNNERDERKER</sequence>
<evidence type="ECO:0000313" key="3">
    <source>
        <dbReference type="EMBL" id="WDH85503.1"/>
    </source>
</evidence>
<dbReference type="Pfam" id="PF03432">
    <property type="entry name" value="Relaxase"/>
    <property type="match status" value="1"/>
</dbReference>
<dbReference type="AlphaFoldDB" id="A0AAX3N6S0"/>
<accession>A0AAX3N6S0</accession>
<proteinExistence type="predicted"/>
<feature type="coiled-coil region" evidence="1">
    <location>
        <begin position="402"/>
        <end position="463"/>
    </location>
</feature>
<evidence type="ECO:0000259" key="2">
    <source>
        <dbReference type="Pfam" id="PF03432"/>
    </source>
</evidence>
<name>A0AAX3N6S0_9BACL</name>
<dbReference type="Proteomes" id="UP001220962">
    <property type="component" value="Plasmid unnamed2"/>
</dbReference>
<evidence type="ECO:0000256" key="1">
    <source>
        <dbReference type="SAM" id="Coils"/>
    </source>
</evidence>